<proteinExistence type="predicted"/>
<name>A0A382C456_9ZZZZ</name>
<gene>
    <name evidence="1" type="ORF">METZ01_LOCUS173071</name>
</gene>
<dbReference type="EMBL" id="UINC01032484">
    <property type="protein sequence ID" value="SVB20217.1"/>
    <property type="molecule type" value="Genomic_DNA"/>
</dbReference>
<dbReference type="AlphaFoldDB" id="A0A382C456"/>
<accession>A0A382C456</accession>
<organism evidence="1">
    <name type="scientific">marine metagenome</name>
    <dbReference type="NCBI Taxonomy" id="408172"/>
    <lineage>
        <taxon>unclassified sequences</taxon>
        <taxon>metagenomes</taxon>
        <taxon>ecological metagenomes</taxon>
    </lineage>
</organism>
<reference evidence="1" key="1">
    <citation type="submission" date="2018-05" db="EMBL/GenBank/DDBJ databases">
        <authorList>
            <person name="Lanie J.A."/>
            <person name="Ng W.-L."/>
            <person name="Kazmierczak K.M."/>
            <person name="Andrzejewski T.M."/>
            <person name="Davidsen T.M."/>
            <person name="Wayne K.J."/>
            <person name="Tettelin H."/>
            <person name="Glass J.I."/>
            <person name="Rusch D."/>
            <person name="Podicherti R."/>
            <person name="Tsui H.-C.T."/>
            <person name="Winkler M.E."/>
        </authorList>
    </citation>
    <scope>NUCLEOTIDE SEQUENCE</scope>
</reference>
<protein>
    <submittedName>
        <fullName evidence="1">Uncharacterized protein</fullName>
    </submittedName>
</protein>
<evidence type="ECO:0000313" key="1">
    <source>
        <dbReference type="EMBL" id="SVB20217.1"/>
    </source>
</evidence>
<sequence>MTNMTNPNNSDIFQVGDRVFYKEYDWKVAEIRENYITLYRESIDGQSKIEKISIKELQEALMH</sequence>